<reference evidence="1 2" key="1">
    <citation type="submission" date="2020-07" db="EMBL/GenBank/DDBJ databases">
        <title>Halophilic bacteria isolated from french cheeses.</title>
        <authorList>
            <person name="Kothe C.I."/>
            <person name="Farah-Kraiem B."/>
            <person name="Renault P."/>
            <person name="Dridi B."/>
        </authorList>
    </citation>
    <scope>NUCLEOTIDE SEQUENCE [LARGE SCALE GENOMIC DNA]</scope>
    <source>
        <strain evidence="1 2">FME14</strain>
    </source>
</reference>
<organism evidence="1 2">
    <name type="scientific">Pseudoalteromonas prydzensis</name>
    <dbReference type="NCBI Taxonomy" id="182141"/>
    <lineage>
        <taxon>Bacteria</taxon>
        <taxon>Pseudomonadati</taxon>
        <taxon>Pseudomonadota</taxon>
        <taxon>Gammaproteobacteria</taxon>
        <taxon>Alteromonadales</taxon>
        <taxon>Pseudoalteromonadaceae</taxon>
        <taxon>Pseudoalteromonas</taxon>
    </lineage>
</organism>
<gene>
    <name evidence="1" type="ORF">EI167_13075</name>
</gene>
<dbReference type="Proteomes" id="UP000707245">
    <property type="component" value="Unassembled WGS sequence"/>
</dbReference>
<sequence>MHHRNEHDSYNYVSNMSRRESLKWLGLLAAGSAVGLTAGCTKALEDDVPVSAKEHWPDLDIKPVTAKGYGQDPNLVMPPESPWPLTLTADELTLVALLADYIVPREGAIPSASELQVPAVINEWVSAPYEGQQRDRIKILNSLAWLNDESQLRFKKQFVALNEQQHRAILDDIAFLNEQTPTQFKRIGKAFLRFKELVLAAFFCTPEGCKDIGYLGNVPIAGDYPGPSNEAKAHLDTVLNELGLSEFAYKEL</sequence>
<keyword evidence="2" id="KW-1185">Reference proteome</keyword>
<protein>
    <submittedName>
        <fullName evidence="1">Gluconate 2-dehydrogenase subunit 3 family protein</fullName>
    </submittedName>
</protein>
<dbReference type="Pfam" id="PF13618">
    <property type="entry name" value="Gluconate_2-dh3"/>
    <property type="match status" value="1"/>
</dbReference>
<accession>A0ABR9FNG9</accession>
<dbReference type="RefSeq" id="WP_192542072.1">
    <property type="nucleotide sequence ID" value="NZ_JBQDLW010000036.1"/>
</dbReference>
<evidence type="ECO:0000313" key="2">
    <source>
        <dbReference type="Proteomes" id="UP000707245"/>
    </source>
</evidence>
<dbReference type="InterPro" id="IPR027056">
    <property type="entry name" value="Gluconate_2DH_su3"/>
</dbReference>
<evidence type="ECO:0000313" key="1">
    <source>
        <dbReference type="EMBL" id="MBE0458364.1"/>
    </source>
</evidence>
<comment type="caution">
    <text evidence="1">The sequence shown here is derived from an EMBL/GenBank/DDBJ whole genome shotgun (WGS) entry which is preliminary data.</text>
</comment>
<proteinExistence type="predicted"/>
<name>A0ABR9FNG9_9GAMM</name>
<dbReference type="EMBL" id="RRZA01000039">
    <property type="protein sequence ID" value="MBE0458364.1"/>
    <property type="molecule type" value="Genomic_DNA"/>
</dbReference>